<evidence type="ECO:0000313" key="8">
    <source>
        <dbReference type="Proteomes" id="UP000248776"/>
    </source>
</evidence>
<accession>A0A074JBZ5</accession>
<dbReference type="AlphaFoldDB" id="A0A074JBZ5"/>
<feature type="domain" description="HTH cro/C1-type" evidence="2">
    <location>
        <begin position="12"/>
        <end position="66"/>
    </location>
</feature>
<dbReference type="EMBL" id="JJMT01000008">
    <property type="protein sequence ID" value="KEO45921.1"/>
    <property type="molecule type" value="Genomic_DNA"/>
</dbReference>
<dbReference type="PANTHER" id="PTHR46558:SF11">
    <property type="entry name" value="HTH-TYPE TRANSCRIPTIONAL REGULATOR XRE"/>
    <property type="match status" value="1"/>
</dbReference>
<sequence length="148" mass="17110">MYTEDYKFSERLKTLRKSKKLTQVQISELIGVQQGTYSRWENGTLEPGLEFVVKLANIFGTTTDYLLGQKPYSIISSLPLEQLDLTNIANFSKDEFDILKHSIAVSVARNKIKATELKDRVIEKNQLSEKDAELLNKIFEEVKTYWEN</sequence>
<evidence type="ECO:0000313" key="9">
    <source>
        <dbReference type="Proteomes" id="UP000322622"/>
    </source>
</evidence>
<gene>
    <name evidence="5" type="ORF">CKU37_04840</name>
    <name evidence="3" type="ORF">DL07_10935</name>
    <name evidence="6" type="ORF">FHI56_01410</name>
    <name evidence="4" type="ORF">PNU26_09575</name>
</gene>
<reference evidence="6 9" key="3">
    <citation type="submission" date="2019-06" db="EMBL/GenBank/DDBJ databases">
        <title>Complete genome sequence of Streptococcus salivarius LAB813.</title>
        <authorList>
            <person name="Levesque C.M."/>
            <person name="Gong S.-G."/>
            <person name="Dufour D."/>
            <person name="Barbour A."/>
        </authorList>
    </citation>
    <scope>NUCLEOTIDE SEQUENCE [LARGE SCALE GENOMIC DNA]</scope>
    <source>
        <strain evidence="6 9">LAB813</strain>
    </source>
</reference>
<evidence type="ECO:0000256" key="1">
    <source>
        <dbReference type="ARBA" id="ARBA00023125"/>
    </source>
</evidence>
<dbReference type="PANTHER" id="PTHR46558">
    <property type="entry name" value="TRACRIPTIONAL REGULATORY PROTEIN-RELATED-RELATED"/>
    <property type="match status" value="1"/>
</dbReference>
<dbReference type="InterPro" id="IPR001387">
    <property type="entry name" value="Cro/C1-type_HTH"/>
</dbReference>
<evidence type="ECO:0000313" key="4">
    <source>
        <dbReference type="EMBL" id="MDB8614632.1"/>
    </source>
</evidence>
<dbReference type="Proteomes" id="UP000248776">
    <property type="component" value="Unassembled WGS sequence"/>
</dbReference>
<dbReference type="Proteomes" id="UP000322622">
    <property type="component" value="Chromosome"/>
</dbReference>
<dbReference type="SMART" id="SM00530">
    <property type="entry name" value="HTH_XRE"/>
    <property type="match status" value="1"/>
</dbReference>
<reference evidence="4" key="4">
    <citation type="submission" date="2023-01" db="EMBL/GenBank/DDBJ databases">
        <title>Human gut microbiome strain richness.</title>
        <authorList>
            <person name="Chen-Liaw A."/>
        </authorList>
    </citation>
    <scope>NUCLEOTIDE SEQUENCE</scope>
    <source>
        <strain evidence="4">1001095st1_G4_1001095IJ_161003</strain>
    </source>
</reference>
<reference evidence="3 7" key="1">
    <citation type="submission" date="2014-04" db="EMBL/GenBank/DDBJ databases">
        <title>Variable characteristics of bacteriocin-producing Streptococcus salivarius strains isolated from Malaysian subjects.</title>
        <authorList>
            <person name="Philip K."/>
            <person name="Barbour A."/>
        </authorList>
    </citation>
    <scope>NUCLEOTIDE SEQUENCE [LARGE SCALE GENOMIC DNA]</scope>
    <source>
        <strain evidence="3 7">NU10</strain>
    </source>
</reference>
<dbReference type="Proteomes" id="UP000027855">
    <property type="component" value="Unassembled WGS sequence"/>
</dbReference>
<keyword evidence="1" id="KW-0238">DNA-binding</keyword>
<dbReference type="PROSITE" id="PS50943">
    <property type="entry name" value="HTH_CROC1"/>
    <property type="match status" value="1"/>
</dbReference>
<dbReference type="Gene3D" id="1.10.260.40">
    <property type="entry name" value="lambda repressor-like DNA-binding domains"/>
    <property type="match status" value="1"/>
</dbReference>
<evidence type="ECO:0000313" key="6">
    <source>
        <dbReference type="EMBL" id="QEM31651.1"/>
    </source>
</evidence>
<name>A0A074JBZ5_STRSL</name>
<proteinExistence type="predicted"/>
<dbReference type="CDD" id="cd00093">
    <property type="entry name" value="HTH_XRE"/>
    <property type="match status" value="1"/>
</dbReference>
<dbReference type="GO" id="GO:0003677">
    <property type="term" value="F:DNA binding"/>
    <property type="evidence" value="ECO:0007669"/>
    <property type="project" value="UniProtKB-KW"/>
</dbReference>
<evidence type="ECO:0000313" key="5">
    <source>
        <dbReference type="EMBL" id="PZD56603.1"/>
    </source>
</evidence>
<reference evidence="5 8" key="2">
    <citation type="submission" date="2017-08" db="EMBL/GenBank/DDBJ databases">
        <title>Streptococcus salivarius strain HS0302 Genome.</title>
        <authorList>
            <person name="Smith J."/>
            <person name="Deng P."/>
            <person name="Geng M."/>
        </authorList>
    </citation>
    <scope>NUCLEOTIDE SEQUENCE [LARGE SCALE GENOMIC DNA]</scope>
    <source>
        <strain evidence="5 8">HS0302</strain>
    </source>
</reference>
<evidence type="ECO:0000313" key="7">
    <source>
        <dbReference type="Proteomes" id="UP000027855"/>
    </source>
</evidence>
<dbReference type="RefSeq" id="WP_000287814.1">
    <property type="nucleotide sequence ID" value="NZ_CP020451.2"/>
</dbReference>
<dbReference type="EMBL" id="CP040804">
    <property type="protein sequence ID" value="QEM31651.1"/>
    <property type="molecule type" value="Genomic_DNA"/>
</dbReference>
<protein>
    <submittedName>
        <fullName evidence="3">Cro/Cl family transcriptional regulator</fullName>
    </submittedName>
    <submittedName>
        <fullName evidence="4">Helix-turn-helix transcriptional regulator</fullName>
    </submittedName>
    <submittedName>
        <fullName evidence="5">XRE family transcriptional regulator</fullName>
    </submittedName>
</protein>
<dbReference type="SUPFAM" id="SSF47413">
    <property type="entry name" value="lambda repressor-like DNA-binding domains"/>
    <property type="match status" value="1"/>
</dbReference>
<dbReference type="Pfam" id="PF01381">
    <property type="entry name" value="HTH_3"/>
    <property type="match status" value="1"/>
</dbReference>
<organism evidence="3 7">
    <name type="scientific">Streptococcus salivarius</name>
    <dbReference type="NCBI Taxonomy" id="1304"/>
    <lineage>
        <taxon>Bacteria</taxon>
        <taxon>Bacillati</taxon>
        <taxon>Bacillota</taxon>
        <taxon>Bacilli</taxon>
        <taxon>Lactobacillales</taxon>
        <taxon>Streptococcaceae</taxon>
        <taxon>Streptococcus</taxon>
    </lineage>
</organism>
<dbReference type="Proteomes" id="UP001210204">
    <property type="component" value="Unassembled WGS sequence"/>
</dbReference>
<evidence type="ECO:0000313" key="3">
    <source>
        <dbReference type="EMBL" id="KEO45921.1"/>
    </source>
</evidence>
<dbReference type="InterPro" id="IPR010982">
    <property type="entry name" value="Lambda_DNA-bd_dom_sf"/>
</dbReference>
<dbReference type="EMBL" id="JAQMJT010000014">
    <property type="protein sequence ID" value="MDB8614632.1"/>
    <property type="molecule type" value="Genomic_DNA"/>
</dbReference>
<dbReference type="EMBL" id="NSIW01000007">
    <property type="protein sequence ID" value="PZD56603.1"/>
    <property type="molecule type" value="Genomic_DNA"/>
</dbReference>
<evidence type="ECO:0000259" key="2">
    <source>
        <dbReference type="PROSITE" id="PS50943"/>
    </source>
</evidence>